<comment type="caution">
    <text evidence="2">The sequence shown here is derived from an EMBL/GenBank/DDBJ whole genome shotgun (WGS) entry which is preliminary data.</text>
</comment>
<dbReference type="InterPro" id="IPR018389">
    <property type="entry name" value="DctP_fam"/>
</dbReference>
<name>A0A1B7M0H4_9MICC</name>
<dbReference type="AlphaFoldDB" id="A0A1B7M0H4"/>
<dbReference type="PANTHER" id="PTHR33376">
    <property type="match status" value="1"/>
</dbReference>
<gene>
    <name evidence="2" type="ORF">A6F49_09020</name>
</gene>
<dbReference type="Gene3D" id="3.40.190.170">
    <property type="entry name" value="Bacterial extracellular solute-binding protein, family 7"/>
    <property type="match status" value="1"/>
</dbReference>
<dbReference type="InterPro" id="IPR038404">
    <property type="entry name" value="TRAP_DctP_sf"/>
</dbReference>
<dbReference type="GO" id="GO:0055085">
    <property type="term" value="P:transmembrane transport"/>
    <property type="evidence" value="ECO:0007669"/>
    <property type="project" value="InterPro"/>
</dbReference>
<proteinExistence type="predicted"/>
<dbReference type="OrthoDB" id="9815946at2"/>
<protein>
    <recommendedName>
        <fullName evidence="4">C4-dicarboxylate ABC transporter substrate-binding protein</fullName>
    </recommendedName>
</protein>
<keyword evidence="1" id="KW-0732">Signal</keyword>
<dbReference type="RefSeq" id="WP_043057559.1">
    <property type="nucleotide sequence ID" value="NZ_LXEY01000016.1"/>
</dbReference>
<keyword evidence="3" id="KW-1185">Reference proteome</keyword>
<evidence type="ECO:0000313" key="3">
    <source>
        <dbReference type="Proteomes" id="UP000078292"/>
    </source>
</evidence>
<dbReference type="Proteomes" id="UP000078292">
    <property type="component" value="Unassembled WGS sequence"/>
</dbReference>
<evidence type="ECO:0008006" key="4">
    <source>
        <dbReference type="Google" id="ProtNLM"/>
    </source>
</evidence>
<dbReference type="Pfam" id="PF03480">
    <property type="entry name" value="DctP"/>
    <property type="match status" value="1"/>
</dbReference>
<dbReference type="PANTHER" id="PTHR33376:SF5">
    <property type="entry name" value="EXTRACYTOPLASMIC SOLUTE RECEPTOR PROTEIN"/>
    <property type="match status" value="1"/>
</dbReference>
<dbReference type="EMBL" id="LXEY01000016">
    <property type="protein sequence ID" value="OAV61566.1"/>
    <property type="molecule type" value="Genomic_DNA"/>
</dbReference>
<evidence type="ECO:0000313" key="2">
    <source>
        <dbReference type="EMBL" id="OAV61566.1"/>
    </source>
</evidence>
<dbReference type="STRING" id="1837282.A6F49_09020"/>
<accession>A0A1B7M0H4</accession>
<organism evidence="2 3">
    <name type="scientific">Enteractinococcus helveticum</name>
    <dbReference type="NCBI Taxonomy" id="1837282"/>
    <lineage>
        <taxon>Bacteria</taxon>
        <taxon>Bacillati</taxon>
        <taxon>Actinomycetota</taxon>
        <taxon>Actinomycetes</taxon>
        <taxon>Micrococcales</taxon>
        <taxon>Micrococcaceae</taxon>
    </lineage>
</organism>
<sequence length="429" mass="45654">MGFQGSNWQTTRGKFAALATASIFGLVLSGCAGSVGGSEDSNESEGLPLGATAAEYQEALADMPETTLVYQPEAPSGEAISSPRALEFKKRVEEVSGGKLKIEIVWGQAVAGYSEVVDALGDGRVDIATILPIYSPAEFPVNDAFIVGSTLGGSSPLAGELASNAALLEVAWNSEEFLAELDSHGVVPLIPFYGDGNQFAMCSSEVSEDSGWSGLQNRVSSSTQNEQISALGASPVSLEYPEIYEALQRGTIDCAMAHGAAATGNGFLEVAPHYVYSDEVSFGRGAQSVVAGSNFEKLPLAAKQLIFDEMLTLFEQQLITSIQGNINISNAIDEHNGSARTLNDEEVAQLTDVSAELLDEKVEAGVVPEGFYDELTESIEKWRATAAEMGLGDEGDLQSFSEWYNPETDAVRDFAEKVYDDVMAEHRPN</sequence>
<evidence type="ECO:0000256" key="1">
    <source>
        <dbReference type="ARBA" id="ARBA00022729"/>
    </source>
</evidence>
<reference evidence="2 3" key="1">
    <citation type="submission" date="2016-04" db="EMBL/GenBank/DDBJ databases">
        <title>First whole genome shotgun sequence of the bacterium Enteractinococcus sp. strain UASWS1574.</title>
        <authorList>
            <person name="Crovadore J."/>
            <person name="Chablais R."/>
            <person name="Lefort F."/>
        </authorList>
    </citation>
    <scope>NUCLEOTIDE SEQUENCE [LARGE SCALE GENOMIC DNA]</scope>
    <source>
        <strain evidence="2 3">UASWS1574</strain>
    </source>
</reference>